<feature type="region of interest" description="Disordered" evidence="15">
    <location>
        <begin position="1802"/>
        <end position="1831"/>
    </location>
</feature>
<dbReference type="Gene3D" id="2.60.60.20">
    <property type="entry name" value="PLAT/LH2 domain"/>
    <property type="match status" value="1"/>
</dbReference>
<evidence type="ECO:0000256" key="15">
    <source>
        <dbReference type="SAM" id="MobiDB-lite"/>
    </source>
</evidence>
<dbReference type="PROSITE" id="PS50093">
    <property type="entry name" value="PKD"/>
    <property type="match status" value="3"/>
</dbReference>
<dbReference type="InterPro" id="IPR013783">
    <property type="entry name" value="Ig-like_fold"/>
</dbReference>
<name>A0A9Q1C1X2_HOLLE</name>
<feature type="transmembrane region" description="Helical" evidence="16">
    <location>
        <begin position="3066"/>
        <end position="3085"/>
    </location>
</feature>
<dbReference type="EMBL" id="JAIZAY010000008">
    <property type="protein sequence ID" value="KAJ8037097.1"/>
    <property type="molecule type" value="Genomic_DNA"/>
</dbReference>
<evidence type="ECO:0000256" key="11">
    <source>
        <dbReference type="ARBA" id="ARBA00023273"/>
    </source>
</evidence>
<evidence type="ECO:0000256" key="10">
    <source>
        <dbReference type="ARBA" id="ARBA00023180"/>
    </source>
</evidence>
<dbReference type="OrthoDB" id="444119at2759"/>
<feature type="domain" description="REJ" evidence="20">
    <location>
        <begin position="2091"/>
        <end position="2801"/>
    </location>
</feature>
<dbReference type="PROSITE" id="PS51111">
    <property type="entry name" value="REJ"/>
    <property type="match status" value="1"/>
</dbReference>
<dbReference type="Pfam" id="PF00801">
    <property type="entry name" value="PKD"/>
    <property type="match status" value="2"/>
</dbReference>
<comment type="caution">
    <text evidence="13">Lacks conserved residue(s) required for the propagation of feature annotation.</text>
</comment>
<dbReference type="InterPro" id="IPR000601">
    <property type="entry name" value="PKD_dom"/>
</dbReference>
<proteinExistence type="inferred from homology"/>
<dbReference type="SUPFAM" id="SSF49723">
    <property type="entry name" value="Lipase/lipooxygenase domain (PLAT/LH2 domain)"/>
    <property type="match status" value="1"/>
</dbReference>
<evidence type="ECO:0000256" key="13">
    <source>
        <dbReference type="PROSITE-ProRule" id="PRU00152"/>
    </source>
</evidence>
<organism evidence="21 22">
    <name type="scientific">Holothuria leucospilota</name>
    <name type="common">Black long sea cucumber</name>
    <name type="synonym">Mertensiothuria leucospilota</name>
    <dbReference type="NCBI Taxonomy" id="206669"/>
    <lineage>
        <taxon>Eukaryota</taxon>
        <taxon>Metazoa</taxon>
        <taxon>Echinodermata</taxon>
        <taxon>Eleutherozoa</taxon>
        <taxon>Echinozoa</taxon>
        <taxon>Holothuroidea</taxon>
        <taxon>Aspidochirotacea</taxon>
        <taxon>Aspidochirotida</taxon>
        <taxon>Holothuriidae</taxon>
        <taxon>Holothuria</taxon>
    </lineage>
</organism>
<dbReference type="Gene3D" id="2.60.220.50">
    <property type="match status" value="1"/>
</dbReference>
<dbReference type="FunFam" id="2.60.60.20:FF:000022">
    <property type="entry name" value="Uncharacterized protein"/>
    <property type="match status" value="1"/>
</dbReference>
<feature type="domain" description="PKD" evidence="18">
    <location>
        <begin position="468"/>
        <end position="515"/>
    </location>
</feature>
<keyword evidence="10" id="KW-0325">Glycoprotein</keyword>
<dbReference type="InterPro" id="IPR014010">
    <property type="entry name" value="REJ_dom"/>
</dbReference>
<comment type="caution">
    <text evidence="21">The sequence shown here is derived from an EMBL/GenBank/DDBJ whole genome shotgun (WGS) entry which is preliminary data.</text>
</comment>
<evidence type="ECO:0000256" key="7">
    <source>
        <dbReference type="ARBA" id="ARBA00022989"/>
    </source>
</evidence>
<comment type="similarity">
    <text evidence="3">Belongs to the polycystin family.</text>
</comment>
<dbReference type="PANTHER" id="PTHR10877:SF194">
    <property type="entry name" value="LOCATION OF VULVA DEFECTIVE 1"/>
    <property type="match status" value="1"/>
</dbReference>
<dbReference type="CDD" id="cd01752">
    <property type="entry name" value="PLAT_polycystin"/>
    <property type="match status" value="1"/>
</dbReference>
<dbReference type="Pfam" id="PF01477">
    <property type="entry name" value="PLAT"/>
    <property type="match status" value="1"/>
</dbReference>
<feature type="signal peptide" evidence="17">
    <location>
        <begin position="1"/>
        <end position="27"/>
    </location>
</feature>
<evidence type="ECO:0000313" key="22">
    <source>
        <dbReference type="Proteomes" id="UP001152320"/>
    </source>
</evidence>
<dbReference type="Pfam" id="PF01825">
    <property type="entry name" value="GPS"/>
    <property type="match status" value="1"/>
</dbReference>
<keyword evidence="8" id="KW-0969">Cilium</keyword>
<feature type="transmembrane region" description="Helical" evidence="16">
    <location>
        <begin position="3503"/>
        <end position="3529"/>
    </location>
</feature>
<feature type="transmembrane region" description="Helical" evidence="16">
    <location>
        <begin position="3986"/>
        <end position="4014"/>
    </location>
</feature>
<dbReference type="Proteomes" id="UP001152320">
    <property type="component" value="Chromosome 8"/>
</dbReference>
<dbReference type="CDD" id="cd00146">
    <property type="entry name" value="PKD"/>
    <property type="match status" value="3"/>
</dbReference>
<feature type="disulfide bond" evidence="12">
    <location>
        <begin position="3714"/>
        <end position="3727"/>
    </location>
</feature>
<keyword evidence="4" id="KW-1003">Cell membrane</keyword>
<feature type="region of interest" description="Disordered" evidence="15">
    <location>
        <begin position="3360"/>
        <end position="3381"/>
    </location>
</feature>
<evidence type="ECO:0000256" key="6">
    <source>
        <dbReference type="ARBA" id="ARBA00022729"/>
    </source>
</evidence>
<keyword evidence="5 16" id="KW-0812">Transmembrane</keyword>
<dbReference type="GO" id="GO:0005509">
    <property type="term" value="F:calcium ion binding"/>
    <property type="evidence" value="ECO:0007669"/>
    <property type="project" value="InterPro"/>
</dbReference>
<evidence type="ECO:0000256" key="8">
    <source>
        <dbReference type="ARBA" id="ARBA00023069"/>
    </source>
</evidence>
<dbReference type="InterPro" id="IPR013122">
    <property type="entry name" value="PKD1_2_channel"/>
</dbReference>
<dbReference type="PANTHER" id="PTHR10877">
    <property type="entry name" value="POLYCYSTIN FAMILY MEMBER"/>
    <property type="match status" value="1"/>
</dbReference>
<dbReference type="Gene3D" id="2.60.40.10">
    <property type="entry name" value="Immunoglobulins"/>
    <property type="match status" value="1"/>
</dbReference>
<dbReference type="Pfam" id="PF20519">
    <property type="entry name" value="Polycystin_dom"/>
    <property type="match status" value="1"/>
</dbReference>
<evidence type="ECO:0000256" key="4">
    <source>
        <dbReference type="ARBA" id="ARBA00022475"/>
    </source>
</evidence>
<feature type="transmembrane region" description="Helical" evidence="16">
    <location>
        <begin position="4063"/>
        <end position="4082"/>
    </location>
</feature>
<dbReference type="InterPro" id="IPR042060">
    <property type="entry name" value="PLAT_polycystin1"/>
</dbReference>
<keyword evidence="6 17" id="KW-0732">Signal</keyword>
<feature type="chain" id="PRO_5040426403" evidence="17">
    <location>
        <begin position="28"/>
        <end position="4186"/>
    </location>
</feature>
<dbReference type="InterPro" id="IPR036392">
    <property type="entry name" value="PLAT/LH2_dom_sf"/>
</dbReference>
<evidence type="ECO:0000256" key="9">
    <source>
        <dbReference type="ARBA" id="ARBA00023136"/>
    </source>
</evidence>
<keyword evidence="9 16" id="KW-0472">Membrane</keyword>
<accession>A0A9Q1C1X2</accession>
<reference evidence="21" key="1">
    <citation type="submission" date="2021-10" db="EMBL/GenBank/DDBJ databases">
        <title>Tropical sea cucumber genome reveals ecological adaptation and Cuvierian tubules defense mechanism.</title>
        <authorList>
            <person name="Chen T."/>
        </authorList>
    </citation>
    <scope>NUCLEOTIDE SEQUENCE</scope>
    <source>
        <strain evidence="21">Nanhai2018</strain>
        <tissue evidence="21">Muscle</tissue>
    </source>
</reference>
<feature type="compositionally biased region" description="Basic and acidic residues" evidence="15">
    <location>
        <begin position="3368"/>
        <end position="3381"/>
    </location>
</feature>
<keyword evidence="14" id="KW-0175">Coiled coil</keyword>
<evidence type="ECO:0000259" key="18">
    <source>
        <dbReference type="PROSITE" id="PS50093"/>
    </source>
</evidence>
<dbReference type="InterPro" id="IPR002859">
    <property type="entry name" value="PKD/REJ-like"/>
</dbReference>
<sequence length="4186" mass="474947">MLTFQHRLCSPLIFVSVLATLSTFCNGEESYCDIDSIEFSPIKNRLMSESTNRLVIVDDVELSCYGKVKEWTYYSTTNAAWKPGVWRHTAGNYYKLVGENYVAGTTQGYTVYTVPSSDRVAFQPGDKIGFRFSSFPLHYDQTYDTHTVRYAGISDFSTTISPGTVYTVSSTMTRAYSLKVSFEDEDFTFTCPSETHGPDVKVRGSNDGGNYIFLFDNNPFTCYGRIQGWSFWAVTSGGFRPGVYRPTGVSNQFTLIGEIEVPSGHRTNEAVTYTLEDESQWLDFQPGDVIGWRLNSAGSRIRFDSGGSELLSIKYTGHSDSVYSLTSVGDTLTIPSDLERAYSLQAILSTYGYKGCFEEDFSAREMSVHAGSYGQDEMSPSLCIGLCSQLAYSREIFAGVEILMDHTASVTLPPVSIHVPVTRILLVVETFTIKFTMFPCRLVDMFWMKSVILTFHINNRTYSEVTIFSNVSRGIGVTYTYDFGDGFSLSGLNDGLTSHFYGKPGTYAIDGAATDIYLNRETQRILVEVETDLVDVSIDCPPAVEYNVIFACKFYFFQGTNVTATVDFTDGRVVTFDTEDAEALQYGDIVDHNIDLNNQPTSRVFLKPNDLIEVSGRLVAWEFNAIQTGTITFQVYRPRCAYNRRYCFRSMTCLKLWEDCLDYKSVWDKDCTDVGRFSFNRRDCIKDSDDSLSGKLMFNSLQHEYDFLTEHQFTVTETGQNFWTLDRQDQVDVQPGDMIGWYNSNNGKLAYVTADVTVDGSEILPTTHNFGNRLSSGYYFGSSGSSAHNFKHAFRAHVVRPSALHVYHNYTFGQARRDVLINVSNTFNNNVTDSYRLKVMVAIINVTFEATELAVTNEHEIMYVNEHPGTEVWYHWYLGNGDEIVTQNMSVNYTWPDDGVYNITLVAYNDISRQIYQKNIVLQDRIYDFQWLDSVPPTTWVDYPITPKILGSPTYINFGISQGTNVTYEINIGDGIIPTFFLKHDEDLNISSLVFNRTNLGDRFSAEHNGLSAGVVTIYENIGYYPVYINVSNRVSWMVIESIAVTQIEITNFRLIQPPPMKFGEFNVVGIRFDSGTNMSFSGTFNGTSFNLSDPSQYYMHEASGEGYVIIGVDKYDDRGFYPMEVTTWNLVSGPFTDVVQVRVEYAITDFRMWVSDPYIVPWTTISIGFDMEIGSDLSLTIDFHDGTVLEYYDLEMRRSRGDHYLEWHQFGVARDYNVTIYASSCVSNETLVYLIKVQNPVENVTMTVYTPGTIPYLQVGTIRYEYLYYGDPETPPTDASVDYYFNPYITPTENFRIHKENPVVQDMPLAVYGPYYTNVNISNLVSWMYFTAEIEMEQPILDLKVTCNNLHIRVNQKAHLLVEIKWGSRVTYTWNYKDGNVVEVPLGGNMYRRHKYKDHGTYYVAVTATNLLGSETYVLPDPVIVQYPIRGFEWTGRRLSQLVVRTGYVGVPFYLHMSKEFHFPTDATYDIDWGDGQIDTGIDLTTNRMDPGRDTEAAYHIMTVNHYYTDWGHYNVTISMRNLISEESLLYDVYIYETITQLQKEVAYNELILDGDYSLGNASYDREGFTEKHNYFRLEEAIVVIATHASGTGLTYTWDFGDTTFVPATPAPLNYTTLQPTTTTMPTTTPEMEGTAAPPNCSFFIDEWVNATLDELAARDYVLYMEWYQLQPDCAKMTTPQDDDRVTTESVQTTEESTMNGTISSFIIPQTREQTTVQPPTPCPTGPPLLNQMAICSNYSSTQVNDTLDIVLNYTYFLNENDTVNMNYIIRMLRDQFCLDRYALLRIAQVLISRNYTLNPTICRNPTPPPPTETPAPSTSAQPTVQTTTQPPWVVQTTEPRAIWWYSRRGTYTITLNVSNPVHWVQVQKTIVVQRTIEGLVLTDHGPRSRNITIEFELDTGNVGTDVCYYVDFKDVESDINPIAFWGHRPTCTARYPDLMEDPFLRFTEVSNVYLEGLLLGGRDPNITLTNVFQTVGAFRIQVTAHNMVSEQSVTLLTSVTKGPCFYPEVNVKSKNQCDKYYPFCDSKGYREYYASRDVYVYSAVKINCTSVKYAMYTWRAWAVSEPRMQLTELYDLGDTEMSGFTRRELAIKKAVLGYGLYKFELNVSMWGENAVESLDSTFIRVVPTPLVSSIGGGSERRVRWDDRIDLDGYTNTYDPDVDLSDRSGLRYIWLCRREHETFEEWNSDYTERISPGGVNISYVHEKNDYGGCFGRYGFDRNGYGSKLNNTEGLIQIDTYYMHEEMNYELKLVVIKGDRMAISYQTLQIATGNPPQMEISCKTNCKSKLNPTSRFALESRNVDGRRGMVLYYQWEISQIRYVEEGSYYTVIPAGQWLQYSGTGYSMANLAMDSGFFEDESVYRVRIYCDRNPSFENYGLASVELITNERPAVGNCSVVPNNGTALETEFNIFCDDWSDPDMPLNYRFAQRLKSTEAWTWIYSGEKAYMDAATIFPQGYEDENYNVYILVRVDDAIGSYSDLEISVQVTPPALSESAMTEKLQNLTGDDSPMSDLIAAGDSAGAANIVAACAGMLNIAASTSNEAARRRRRDTEDAIIAIGGSEMTEEEREAYLAEQARLAAEAEAAEEAAREEREGMRQNMVTALSLASPNNVGAMKQIASAFVQATNEGSEISTSSAVNTMDTGVRFMNLLTEKSDEAGADEVEESGKGILSMIGNANDGARTKANIARAAGNGTGGGAEIEEMNQLTKDMNSQTQSLTGNLMDTVNSNMVTGQAAVVMDSPALNLTVDKSFTESMTNKTYGSEGGSGFKLGKSSSLFGEGNSTTLSVDAQVMMEKDNSRTWSNKSSSVQGETASLNFRNETGGKMVIKDLEEPIEIWVKRTAAQADFSVIPTLVNVTTPAYDEMIIHIIDVTPRSSLHVEVTAKDWNGTLAENVTFNMYLRIGRAPTVDIYDFNCTLPYQYEPWELVNRSAEEFPDPNTCFLSNALLDSYGNGSTVSVYMGVKHSGGTNHSVGEDYISNTKYAGTDFWEVNYALRPWTSQCLYYDEDLEDWNSEGCTVGDKSTLYATQCLCYHLTTFGGGFSVPMNGIDLSDSAFSKLDENPVVFVFMVCCICIYLSVIMWAKKADQRDKVKAGSSPLPDNDPRDHFSYEITVFTGMKSGGGTSAKVSVILTGDAEESRPRLLIDPKRKTFERGGIDTFVMALPRHLGNLEHIRIWHDNTGKHAAWFLSRLSIKDLTTNKMYFFMLDRWLAVEQDDGQIERVIPVAGKSELTSFGFLFYSKTRRNLSDGHLWFSVFARPAKSHFTRCQRATCCISLLFCTMMSNIFFYGVDLTAGNASTSFAFGPMSFSLAEICVGVISSLMVLPANLLVIQMFRLSRPIPEKIKWFSWFKKKKKTKEEEEQEKEEERLQMEKDKEERMDEKAVTELEEQLQQLDNEEDVKRVLQSARSRRVRFEETEENENLEGLEGEEGEGITKDGMHLVGGMKSTGKKKKSKFMLPWPFQFVGWFAAVVTIGTAFFFTVEVAGTFGVEKASEWLKSMVFSLIQDILFSQPIKVLCLATFYALVIKKPDKEEEVVSASLKQDEEYIHERLTEEELSDPEKLQQLEEQKMMCPVKPPDTDALEEAREKRYKEIEMWAVIKEISVYMIYLYVMLIVAYGNVDSSSYAVIKSCKGMFINAEYNGILPLSSVSSRSLFHRYLKETFIPTLYADPLSNGELDVTSISERFVADKAHVLLGTARLRQVRVHSNSCKVEDIMKPVVTRCTDVYSAMDDVEYSYDEGWALVNVTDFTNLPPWGTDRFVGIWKYSGWLELDSYPVIADQTVYKGGGFTAEFGNRIEDDYEMLDYIIEKNWIDQQTRAVFLEFVLYNPTLNTHVMSQMVIEFAPTGGAFPFLKFQCMHLDHYYGPFAYFVLGAEIILCLYVLYYLIREALKIKKMKKAYFKEAWNIVELFSLVFAIATILCYVYRLQQANELASDFAEYPERFHNFQYLGYFDDLFITMAGLVLFIAIIKFSRILRFNRKLLLFTLTVQTFGYELSLFMVMFFVVYAAFASFSYLVFFQLRDYSSFIKTMESLFGSLLGKFNFEEMVGANRILGPTCFFLYVFTVMWTLLNMLLSIINEAFAQVRAAEANKENEKEVIDFMLNKFKVWSGFAEKKSAVDSKTFSYVEGVDQMQVECDELRHKLDDMVGRLNEFVRMTKREDQELFGGTDEDKDKPRVIYYG</sequence>
<feature type="domain" description="PLAT" evidence="19">
    <location>
        <begin position="3110"/>
        <end position="3227"/>
    </location>
</feature>
<feature type="domain" description="PKD" evidence="18">
    <location>
        <begin position="844"/>
        <end position="912"/>
    </location>
</feature>
<evidence type="ECO:0000256" key="14">
    <source>
        <dbReference type="SAM" id="Coils"/>
    </source>
</evidence>
<evidence type="ECO:0000256" key="1">
    <source>
        <dbReference type="ARBA" id="ARBA00004138"/>
    </source>
</evidence>
<dbReference type="InterPro" id="IPR046791">
    <property type="entry name" value="Polycystin_dom"/>
</dbReference>
<dbReference type="SMART" id="SM00089">
    <property type="entry name" value="PKD"/>
    <property type="match status" value="4"/>
</dbReference>
<comment type="subcellular location">
    <subcellularLocation>
        <location evidence="2">Cell membrane</location>
        <topology evidence="2">Multi-pass membrane protein</topology>
    </subcellularLocation>
    <subcellularLocation>
        <location evidence="1">Cell projection</location>
        <location evidence="1">Cilium</location>
    </subcellularLocation>
</comment>
<dbReference type="Pfam" id="PF02010">
    <property type="entry name" value="REJ"/>
    <property type="match status" value="1"/>
</dbReference>
<dbReference type="InterPro" id="IPR022409">
    <property type="entry name" value="PKD/Chitinase_dom"/>
</dbReference>
<evidence type="ECO:0000256" key="12">
    <source>
        <dbReference type="PIRSR" id="PIRSR603915-2"/>
    </source>
</evidence>
<feature type="transmembrane region" description="Helical" evidence="16">
    <location>
        <begin position="3313"/>
        <end position="3334"/>
    </location>
</feature>
<feature type="transmembrane region" description="Helical" evidence="16">
    <location>
        <begin position="3911"/>
        <end position="3931"/>
    </location>
</feature>
<evidence type="ECO:0000256" key="5">
    <source>
        <dbReference type="ARBA" id="ARBA00022692"/>
    </source>
</evidence>
<dbReference type="Pfam" id="PF08016">
    <property type="entry name" value="PKD_channel"/>
    <property type="match status" value="1"/>
</dbReference>
<keyword evidence="11" id="KW-0966">Cell projection</keyword>
<evidence type="ECO:0000256" key="16">
    <source>
        <dbReference type="SAM" id="Phobius"/>
    </source>
</evidence>
<dbReference type="InterPro" id="IPR000203">
    <property type="entry name" value="GPS"/>
</dbReference>
<keyword evidence="7 16" id="KW-1133">Transmembrane helix</keyword>
<feature type="coiled-coil region" evidence="14">
    <location>
        <begin position="2570"/>
        <end position="2601"/>
    </location>
</feature>
<dbReference type="PROSITE" id="PS50095">
    <property type="entry name" value="PLAT"/>
    <property type="match status" value="1"/>
</dbReference>
<keyword evidence="22" id="KW-1185">Reference proteome</keyword>
<evidence type="ECO:0000259" key="20">
    <source>
        <dbReference type="PROSITE" id="PS51111"/>
    </source>
</evidence>
<evidence type="ECO:0000313" key="21">
    <source>
        <dbReference type="EMBL" id="KAJ8037097.1"/>
    </source>
</evidence>
<dbReference type="InterPro" id="IPR051223">
    <property type="entry name" value="Polycystin"/>
</dbReference>
<dbReference type="PRINTS" id="PR01433">
    <property type="entry name" value="POLYCYSTIN2"/>
</dbReference>
<dbReference type="GO" id="GO:0005262">
    <property type="term" value="F:calcium channel activity"/>
    <property type="evidence" value="ECO:0007669"/>
    <property type="project" value="TreeGrafter"/>
</dbReference>
<feature type="transmembrane region" description="Helical" evidence="16">
    <location>
        <begin position="3273"/>
        <end position="3293"/>
    </location>
</feature>
<feature type="transmembrane region" description="Helical" evidence="16">
    <location>
        <begin position="3951"/>
        <end position="3974"/>
    </location>
</feature>
<dbReference type="GO" id="GO:0005929">
    <property type="term" value="C:cilium"/>
    <property type="evidence" value="ECO:0007669"/>
    <property type="project" value="UniProtKB-SubCell"/>
</dbReference>
<dbReference type="InterPro" id="IPR001024">
    <property type="entry name" value="PLAT/LH2_dom"/>
</dbReference>
<dbReference type="InterPro" id="IPR035986">
    <property type="entry name" value="PKD_dom_sf"/>
</dbReference>
<feature type="transmembrane region" description="Helical" evidence="16">
    <location>
        <begin position="3602"/>
        <end position="3624"/>
    </location>
</feature>
<dbReference type="SMART" id="SM00308">
    <property type="entry name" value="LH2"/>
    <property type="match status" value="1"/>
</dbReference>
<feature type="coiled-coil region" evidence="14">
    <location>
        <begin position="4082"/>
        <end position="4109"/>
    </location>
</feature>
<feature type="transmembrane region" description="Helical" evidence="16">
    <location>
        <begin position="3463"/>
        <end position="3483"/>
    </location>
</feature>
<evidence type="ECO:0000259" key="19">
    <source>
        <dbReference type="PROSITE" id="PS50095"/>
    </source>
</evidence>
<evidence type="ECO:0000256" key="2">
    <source>
        <dbReference type="ARBA" id="ARBA00004651"/>
    </source>
</evidence>
<evidence type="ECO:0000256" key="17">
    <source>
        <dbReference type="SAM" id="SignalP"/>
    </source>
</evidence>
<feature type="transmembrane region" description="Helical" evidence="16">
    <location>
        <begin position="3871"/>
        <end position="3891"/>
    </location>
</feature>
<dbReference type="GO" id="GO:0050982">
    <property type="term" value="P:detection of mechanical stimulus"/>
    <property type="evidence" value="ECO:0007669"/>
    <property type="project" value="TreeGrafter"/>
</dbReference>
<protein>
    <submittedName>
        <fullName evidence="21">Polycystic kidney disease protein 1-like 2</fullName>
    </submittedName>
</protein>
<dbReference type="SUPFAM" id="SSF49299">
    <property type="entry name" value="PKD domain"/>
    <property type="match status" value="4"/>
</dbReference>
<dbReference type="SMART" id="SM00303">
    <property type="entry name" value="GPS"/>
    <property type="match status" value="1"/>
</dbReference>
<dbReference type="GO" id="GO:0005886">
    <property type="term" value="C:plasma membrane"/>
    <property type="evidence" value="ECO:0007669"/>
    <property type="project" value="UniProtKB-SubCell"/>
</dbReference>
<feature type="compositionally biased region" description="Low complexity" evidence="15">
    <location>
        <begin position="1816"/>
        <end position="1831"/>
    </location>
</feature>
<evidence type="ECO:0000256" key="3">
    <source>
        <dbReference type="ARBA" id="ARBA00007200"/>
    </source>
</evidence>
<gene>
    <name evidence="21" type="ORF">HOLleu_17833</name>
</gene>
<feature type="domain" description="PKD" evidence="18">
    <location>
        <begin position="1368"/>
        <end position="1417"/>
    </location>
</feature>
<dbReference type="InterPro" id="IPR003915">
    <property type="entry name" value="PKD_2"/>
</dbReference>
<dbReference type="InterPro" id="IPR046338">
    <property type="entry name" value="GAIN_dom_sf"/>
</dbReference>